<dbReference type="Proteomes" id="UP000314294">
    <property type="component" value="Unassembled WGS sequence"/>
</dbReference>
<name>A0A4Z2H0N5_9TELE</name>
<gene>
    <name evidence="2" type="ORF">EYF80_030611</name>
</gene>
<reference evidence="2 3" key="1">
    <citation type="submission" date="2019-03" db="EMBL/GenBank/DDBJ databases">
        <title>First draft genome of Liparis tanakae, snailfish: a comprehensive survey of snailfish specific genes.</title>
        <authorList>
            <person name="Kim W."/>
            <person name="Song I."/>
            <person name="Jeong J.-H."/>
            <person name="Kim D."/>
            <person name="Kim S."/>
            <person name="Ryu S."/>
            <person name="Song J.Y."/>
            <person name="Lee S.K."/>
        </authorList>
    </citation>
    <scope>NUCLEOTIDE SEQUENCE [LARGE SCALE GENOMIC DNA]</scope>
    <source>
        <tissue evidence="2">Muscle</tissue>
    </source>
</reference>
<proteinExistence type="predicted"/>
<keyword evidence="3" id="KW-1185">Reference proteome</keyword>
<comment type="caution">
    <text evidence="2">The sequence shown here is derived from an EMBL/GenBank/DDBJ whole genome shotgun (WGS) entry which is preliminary data.</text>
</comment>
<accession>A0A4Z2H0N5</accession>
<protein>
    <submittedName>
        <fullName evidence="2">Uncharacterized protein</fullName>
    </submittedName>
</protein>
<dbReference type="EMBL" id="SRLO01000362">
    <property type="protein sequence ID" value="TNN59161.1"/>
    <property type="molecule type" value="Genomic_DNA"/>
</dbReference>
<organism evidence="2 3">
    <name type="scientific">Liparis tanakae</name>
    <name type="common">Tanaka's snailfish</name>
    <dbReference type="NCBI Taxonomy" id="230148"/>
    <lineage>
        <taxon>Eukaryota</taxon>
        <taxon>Metazoa</taxon>
        <taxon>Chordata</taxon>
        <taxon>Craniata</taxon>
        <taxon>Vertebrata</taxon>
        <taxon>Euteleostomi</taxon>
        <taxon>Actinopterygii</taxon>
        <taxon>Neopterygii</taxon>
        <taxon>Teleostei</taxon>
        <taxon>Neoteleostei</taxon>
        <taxon>Acanthomorphata</taxon>
        <taxon>Eupercaria</taxon>
        <taxon>Perciformes</taxon>
        <taxon>Cottioidei</taxon>
        <taxon>Cottales</taxon>
        <taxon>Liparidae</taxon>
        <taxon>Liparis</taxon>
    </lineage>
</organism>
<keyword evidence="1" id="KW-0812">Transmembrane</keyword>
<evidence type="ECO:0000313" key="3">
    <source>
        <dbReference type="Proteomes" id="UP000314294"/>
    </source>
</evidence>
<sequence length="125" mass="14363">MGTRRLRMQIQHDDKNKSTLLARYHRTKAATCSTRWERSISFLLYWAILATVVAWFFWSLRKSSLKPTMGTGLSTFACSQMMESTPEREETTLSEVTHQKPPVEIQRADDTNTPVYLRVHSAAAV</sequence>
<evidence type="ECO:0000313" key="2">
    <source>
        <dbReference type="EMBL" id="TNN59161.1"/>
    </source>
</evidence>
<dbReference type="AlphaFoldDB" id="A0A4Z2H0N5"/>
<keyword evidence="1" id="KW-1133">Transmembrane helix</keyword>
<evidence type="ECO:0000256" key="1">
    <source>
        <dbReference type="SAM" id="Phobius"/>
    </source>
</evidence>
<feature type="transmembrane region" description="Helical" evidence="1">
    <location>
        <begin position="43"/>
        <end position="60"/>
    </location>
</feature>
<keyword evidence="1" id="KW-0472">Membrane</keyword>